<organism evidence="10">
    <name type="scientific">Cuerna arida</name>
    <dbReference type="NCBI Taxonomy" id="1464854"/>
    <lineage>
        <taxon>Eukaryota</taxon>
        <taxon>Metazoa</taxon>
        <taxon>Ecdysozoa</taxon>
        <taxon>Arthropoda</taxon>
        <taxon>Hexapoda</taxon>
        <taxon>Insecta</taxon>
        <taxon>Pterygota</taxon>
        <taxon>Neoptera</taxon>
        <taxon>Paraneoptera</taxon>
        <taxon>Hemiptera</taxon>
        <taxon>Auchenorrhyncha</taxon>
        <taxon>Membracoidea</taxon>
        <taxon>Cicadellidae</taxon>
        <taxon>Cicadellinae</taxon>
        <taxon>Proconiini</taxon>
        <taxon>Cuerna</taxon>
    </lineage>
</organism>
<keyword evidence="7" id="KW-0175">Coiled coil</keyword>
<evidence type="ECO:0000256" key="5">
    <source>
        <dbReference type="ARBA" id="ARBA00022833"/>
    </source>
</evidence>
<dbReference type="InterPro" id="IPR049342">
    <property type="entry name" value="TRAF1-6_MATH_dom"/>
</dbReference>
<dbReference type="Pfam" id="PF21355">
    <property type="entry name" value="TRAF-mep_MATH"/>
    <property type="match status" value="1"/>
</dbReference>
<evidence type="ECO:0000256" key="2">
    <source>
        <dbReference type="ARBA" id="ARBA00022490"/>
    </source>
</evidence>
<dbReference type="PROSITE" id="PS50144">
    <property type="entry name" value="MATH"/>
    <property type="match status" value="1"/>
</dbReference>
<dbReference type="EMBL" id="GECZ01006171">
    <property type="protein sequence ID" value="JAS63598.1"/>
    <property type="molecule type" value="Transcribed_RNA"/>
</dbReference>
<dbReference type="PROSITE" id="PS50089">
    <property type="entry name" value="ZF_RING_2"/>
    <property type="match status" value="1"/>
</dbReference>
<dbReference type="GO" id="GO:0031663">
    <property type="term" value="P:lipopolysaccharide-mediated signaling pathway"/>
    <property type="evidence" value="ECO:0007669"/>
    <property type="project" value="TreeGrafter"/>
</dbReference>
<dbReference type="PANTHER" id="PTHR10131">
    <property type="entry name" value="TNF RECEPTOR ASSOCIATED FACTOR"/>
    <property type="match status" value="1"/>
</dbReference>
<comment type="subcellular location">
    <subcellularLocation>
        <location evidence="1">Cytoplasm</location>
    </subcellularLocation>
</comment>
<protein>
    <recommendedName>
        <fullName evidence="11">RING-type E3 ubiquitin transferase</fullName>
    </recommendedName>
</protein>
<dbReference type="GO" id="GO:0061630">
    <property type="term" value="F:ubiquitin protein ligase activity"/>
    <property type="evidence" value="ECO:0007669"/>
    <property type="project" value="TreeGrafter"/>
</dbReference>
<feature type="non-terminal residue" evidence="10">
    <location>
        <position position="1"/>
    </location>
</feature>
<feature type="domain" description="RING-type" evidence="8">
    <location>
        <begin position="38"/>
        <end position="77"/>
    </location>
</feature>
<evidence type="ECO:0000259" key="9">
    <source>
        <dbReference type="PROSITE" id="PS50144"/>
    </source>
</evidence>
<evidence type="ECO:0000256" key="4">
    <source>
        <dbReference type="ARBA" id="ARBA00022771"/>
    </source>
</evidence>
<dbReference type="SUPFAM" id="SSF57850">
    <property type="entry name" value="RING/U-box"/>
    <property type="match status" value="1"/>
</dbReference>
<dbReference type="GO" id="GO:0045087">
    <property type="term" value="P:innate immune response"/>
    <property type="evidence" value="ECO:0007669"/>
    <property type="project" value="TreeGrafter"/>
</dbReference>
<feature type="non-terminal residue" evidence="10">
    <location>
        <position position="404"/>
    </location>
</feature>
<dbReference type="InterPro" id="IPR001841">
    <property type="entry name" value="Znf_RING"/>
</dbReference>
<evidence type="ECO:0000256" key="7">
    <source>
        <dbReference type="SAM" id="Coils"/>
    </source>
</evidence>
<reference evidence="10" key="1">
    <citation type="submission" date="2015-11" db="EMBL/GenBank/DDBJ databases">
        <title>De novo transcriptome assembly of four potential Pierce s Disease insect vectors from Arizona vineyards.</title>
        <authorList>
            <person name="Tassone E.E."/>
        </authorList>
    </citation>
    <scope>NUCLEOTIDE SEQUENCE</scope>
</reference>
<feature type="domain" description="MATH" evidence="9">
    <location>
        <begin position="258"/>
        <end position="401"/>
    </location>
</feature>
<proteinExistence type="predicted"/>
<dbReference type="Pfam" id="PF13923">
    <property type="entry name" value="zf-C3HC4_2"/>
    <property type="match status" value="1"/>
</dbReference>
<evidence type="ECO:0008006" key="11">
    <source>
        <dbReference type="Google" id="ProtNLM"/>
    </source>
</evidence>
<evidence type="ECO:0000259" key="8">
    <source>
        <dbReference type="PROSITE" id="PS50089"/>
    </source>
</evidence>
<dbReference type="Gene3D" id="3.30.40.10">
    <property type="entry name" value="Zinc/RING finger domain, C3HC4 (zinc finger)"/>
    <property type="match status" value="1"/>
</dbReference>
<keyword evidence="2" id="KW-0963">Cytoplasm</keyword>
<dbReference type="GO" id="GO:0005737">
    <property type="term" value="C:cytoplasm"/>
    <property type="evidence" value="ECO:0007669"/>
    <property type="project" value="UniProtKB-SubCell"/>
</dbReference>
<dbReference type="InterPro" id="IPR013083">
    <property type="entry name" value="Znf_RING/FYVE/PHD"/>
</dbReference>
<keyword evidence="3" id="KW-0479">Metal-binding</keyword>
<evidence type="ECO:0000313" key="10">
    <source>
        <dbReference type="EMBL" id="JAS63598.1"/>
    </source>
</evidence>
<dbReference type="PROSITE" id="PS00518">
    <property type="entry name" value="ZF_RING_1"/>
    <property type="match status" value="1"/>
</dbReference>
<evidence type="ECO:0000256" key="3">
    <source>
        <dbReference type="ARBA" id="ARBA00022723"/>
    </source>
</evidence>
<keyword evidence="4 6" id="KW-0863">Zinc-finger</keyword>
<keyword evidence="5" id="KW-0862">Zinc</keyword>
<feature type="coiled-coil region" evidence="7">
    <location>
        <begin position="210"/>
        <end position="251"/>
    </location>
</feature>
<dbReference type="SUPFAM" id="SSF49599">
    <property type="entry name" value="TRAF domain-like"/>
    <property type="match status" value="1"/>
</dbReference>
<name>A0A1B6GMD4_9HEMI</name>
<dbReference type="InterPro" id="IPR008974">
    <property type="entry name" value="TRAF-like"/>
</dbReference>
<dbReference type="Gene3D" id="2.60.210.10">
    <property type="entry name" value="Apoptosis, Tumor Necrosis Factor Receptor Associated Protein 2, Chain A"/>
    <property type="match status" value="1"/>
</dbReference>
<dbReference type="GO" id="GO:0008270">
    <property type="term" value="F:zinc ion binding"/>
    <property type="evidence" value="ECO:0007669"/>
    <property type="project" value="UniProtKB-KW"/>
</dbReference>
<dbReference type="GO" id="GO:0043122">
    <property type="term" value="P:regulation of canonical NF-kappaB signal transduction"/>
    <property type="evidence" value="ECO:0007669"/>
    <property type="project" value="TreeGrafter"/>
</dbReference>
<dbReference type="InterPro" id="IPR002083">
    <property type="entry name" value="MATH/TRAF_dom"/>
</dbReference>
<gene>
    <name evidence="10" type="ORF">g.14980</name>
</gene>
<evidence type="ECO:0000256" key="6">
    <source>
        <dbReference type="PROSITE-ProRule" id="PRU00175"/>
    </source>
</evidence>
<dbReference type="SMART" id="SM00184">
    <property type="entry name" value="RING"/>
    <property type="match status" value="1"/>
</dbReference>
<evidence type="ECO:0000256" key="1">
    <source>
        <dbReference type="ARBA" id="ARBA00004496"/>
    </source>
</evidence>
<accession>A0A1B6GMD4</accession>
<dbReference type="AlphaFoldDB" id="A0A1B6GMD4"/>
<dbReference type="PANTHER" id="PTHR10131:SF152">
    <property type="entry name" value="TNF RECEPTOR-ASSOCIATED FACTOR 6"/>
    <property type="match status" value="1"/>
</dbReference>
<dbReference type="InterPro" id="IPR017907">
    <property type="entry name" value="Znf_RING_CS"/>
</dbReference>
<sequence length="404" mass="46909">VTFTCNILRDVYSFFQTEKCGNEHTNNSKMLIEPRYECPICLTCLKDPLLTSCGHRFCQECIHQWLKQEDGTCPIDSYQLSITKDLFPDNYTRREIAQQRRNCPVEECSQLVPLTELEKHVTIHEEYRQQNENIMCTFHNVGCNTQLHSIHQLNAHLNSQLHHHLELLSSAISEGRKGQVDAKAQEAQFWEPPPKKGVEDESEDSCKALMKSLYERIVLLEQSNREQEIQITSLRAQVGRLTEENENLKYNIPLQFCNGVCVWTVDKFQEKYSSMTQDHQRCFYSPSFTTSYVGYKFCARLKLSTLNPNYLALLTHLRQGQFDKALDWPFSGRISFTLVHPTQPEESIKETMMSRPELEAFKQPTKDICLRGFGYPEFVLVSDIFTKGFLENDTITIKIQATHK</sequence>